<comment type="subcellular location">
    <subcellularLocation>
        <location evidence="5">Golgi apparatus</location>
        <location evidence="5">Golgi stack membrane</location>
        <topology evidence="5">Single-pass type II membrane protein</topology>
    </subcellularLocation>
</comment>
<keyword evidence="5" id="KW-0472">Membrane</keyword>
<evidence type="ECO:0000256" key="3">
    <source>
        <dbReference type="ARBA" id="ARBA00022676"/>
    </source>
</evidence>
<dbReference type="SUPFAM" id="SSF53756">
    <property type="entry name" value="UDP-Glycosyltransferase/glycogen phosphorylase"/>
    <property type="match status" value="1"/>
</dbReference>
<dbReference type="Gene3D" id="3.40.50.11660">
    <property type="entry name" value="Glycosyl transferase family 10, C-terminal domain"/>
    <property type="match status" value="1"/>
</dbReference>
<dbReference type="EMBL" id="JAKROA010000005">
    <property type="protein sequence ID" value="KAL5107147.1"/>
    <property type="molecule type" value="Genomic_DNA"/>
</dbReference>
<feature type="domain" description="Fucosyltransferase C-terminal" evidence="6">
    <location>
        <begin position="64"/>
        <end position="220"/>
    </location>
</feature>
<dbReference type="InterPro" id="IPR038577">
    <property type="entry name" value="GT10-like_C_sf"/>
</dbReference>
<keyword evidence="5" id="KW-1133">Transmembrane helix</keyword>
<evidence type="ECO:0000313" key="8">
    <source>
        <dbReference type="Proteomes" id="UP001651158"/>
    </source>
</evidence>
<keyword evidence="5" id="KW-0812">Transmembrane</keyword>
<evidence type="ECO:0000259" key="6">
    <source>
        <dbReference type="Pfam" id="PF00852"/>
    </source>
</evidence>
<comment type="caution">
    <text evidence="7">The sequence shown here is derived from an EMBL/GenBank/DDBJ whole genome shotgun (WGS) entry which is preliminary data.</text>
</comment>
<dbReference type="InterPro" id="IPR001503">
    <property type="entry name" value="Glyco_trans_10"/>
</dbReference>
<dbReference type="InterPro" id="IPR055270">
    <property type="entry name" value="Glyco_tran_10_C"/>
</dbReference>
<comment type="pathway">
    <text evidence="1">Protein modification; protein glycosylation.</text>
</comment>
<proteinExistence type="inferred from homology"/>
<dbReference type="Pfam" id="PF00852">
    <property type="entry name" value="Glyco_transf_10"/>
    <property type="match status" value="1"/>
</dbReference>
<name>A0ABR4QC60_9CEST</name>
<dbReference type="PANTHER" id="PTHR11929:SF145">
    <property type="entry name" value="ALPHA-(1,3)-FUCOSYLTRANSFERASE FUT-1"/>
    <property type="match status" value="1"/>
</dbReference>
<reference evidence="7 8" key="1">
    <citation type="journal article" date="2022" name="Front. Cell. Infect. Microbiol.">
        <title>The Genomes of Two Strains of Taenia crassiceps the Animal Model for the Study of Human Cysticercosis.</title>
        <authorList>
            <person name="Bobes R.J."/>
            <person name="Estrada K."/>
            <person name="Rios-Valencia D.G."/>
            <person name="Calderon-Gallegos A."/>
            <person name="de la Torre P."/>
            <person name="Carrero J.C."/>
            <person name="Sanchez-Flores A."/>
            <person name="Laclette J.P."/>
        </authorList>
    </citation>
    <scope>NUCLEOTIDE SEQUENCE [LARGE SCALE GENOMIC DNA]</scope>
    <source>
        <strain evidence="7">WFUcys</strain>
    </source>
</reference>
<protein>
    <recommendedName>
        <fullName evidence="5">Fucosyltransferase</fullName>
        <ecNumber evidence="5">2.4.1.-</ecNumber>
    </recommendedName>
</protein>
<keyword evidence="5" id="KW-0333">Golgi apparatus</keyword>
<keyword evidence="3 5" id="KW-0328">Glycosyltransferase</keyword>
<organism evidence="7 8">
    <name type="scientific">Taenia crassiceps</name>
    <dbReference type="NCBI Taxonomy" id="6207"/>
    <lineage>
        <taxon>Eukaryota</taxon>
        <taxon>Metazoa</taxon>
        <taxon>Spiralia</taxon>
        <taxon>Lophotrochozoa</taxon>
        <taxon>Platyhelminthes</taxon>
        <taxon>Cestoda</taxon>
        <taxon>Eucestoda</taxon>
        <taxon>Cyclophyllidea</taxon>
        <taxon>Taeniidae</taxon>
        <taxon>Taenia</taxon>
    </lineage>
</organism>
<gene>
    <name evidence="7" type="ORF">TcWFU_009777</name>
</gene>
<keyword evidence="8" id="KW-1185">Reference proteome</keyword>
<evidence type="ECO:0000313" key="7">
    <source>
        <dbReference type="EMBL" id="KAL5107147.1"/>
    </source>
</evidence>
<dbReference type="Proteomes" id="UP001651158">
    <property type="component" value="Unassembled WGS sequence"/>
</dbReference>
<dbReference type="PANTHER" id="PTHR11929">
    <property type="entry name" value="ALPHA- 1,3 -FUCOSYLTRANSFERASE"/>
    <property type="match status" value="1"/>
</dbReference>
<feature type="transmembrane region" description="Helical" evidence="5">
    <location>
        <begin position="12"/>
        <end position="31"/>
    </location>
</feature>
<evidence type="ECO:0000256" key="1">
    <source>
        <dbReference type="ARBA" id="ARBA00004922"/>
    </source>
</evidence>
<evidence type="ECO:0000256" key="4">
    <source>
        <dbReference type="ARBA" id="ARBA00022679"/>
    </source>
</evidence>
<accession>A0ABR4QC60</accession>
<keyword evidence="4 5" id="KW-0808">Transferase</keyword>
<sequence length="254" mass="29463">MPSLKESHLSQIDMFISFMAASPVPYVYSVFVRDVNPKNKFSELEKAQMVARNSISLLPPFHSNRNGLIAWVVSNHYPSNNRAEFVKAISNFIKVDIYGHGNMELRRNAHSFQWLSKKYKFYLAFENSNCRNYITEKVFVNALRNDMVPIVLGAYKEDYENALPPHSYINVDDFKSIRKLADYLAYLNKNDTAYASYFAWKAYGKIVTINRPDCRLCGFMYHLNDGKIDFPKSNSSYFTNPRIACFNRPLLPLQ</sequence>
<evidence type="ECO:0000256" key="2">
    <source>
        <dbReference type="ARBA" id="ARBA00008919"/>
    </source>
</evidence>
<evidence type="ECO:0000256" key="5">
    <source>
        <dbReference type="RuleBase" id="RU003832"/>
    </source>
</evidence>
<comment type="similarity">
    <text evidence="2 5">Belongs to the glycosyltransferase 10 family.</text>
</comment>
<dbReference type="EC" id="2.4.1.-" evidence="5"/>